<sequence length="358" mass="38658">MSLADDTFLSVRNLGKRYGGHTALADVSLDICAGELVCLLGPSGCGKTTLLRAIAGLDPQDSGSIVLSGRDISRAAPAERDYGILFQSYALFPNLTVAQNVAYGLSGQRAHRQRVVARVEEMLDLVGLSGAAGQYPGQLSGGQQQRVALARALAPAPSLLLLDEPMSALDARVRTHLRAELRALQRRLAITTLMVTHDQDEAMEMADRIAVMNGGRIEQFGTPRELYRRPATAFIADFVGEANWLGYERIDAGHVRVGRQVLEVNEAPAAERGRLFLRPEAIRLAESGGLPSANTFLAEVQDGVFLGSNYRLTLRIDGMPGQVLQAIVPPQAGDALLDQYAAGRCWVELPRDALRSYA</sequence>
<dbReference type="GO" id="GO:0043190">
    <property type="term" value="C:ATP-binding cassette (ABC) transporter complex"/>
    <property type="evidence" value="ECO:0007669"/>
    <property type="project" value="InterPro"/>
</dbReference>
<dbReference type="GO" id="GO:0022857">
    <property type="term" value="F:transmembrane transporter activity"/>
    <property type="evidence" value="ECO:0007669"/>
    <property type="project" value="InterPro"/>
</dbReference>
<keyword evidence="7" id="KW-0472">Membrane</keyword>
<dbReference type="Pfam" id="PF00005">
    <property type="entry name" value="ABC_tran"/>
    <property type="match status" value="1"/>
</dbReference>
<evidence type="ECO:0000256" key="2">
    <source>
        <dbReference type="ARBA" id="ARBA00022475"/>
    </source>
</evidence>
<dbReference type="SUPFAM" id="SSF50331">
    <property type="entry name" value="MOP-like"/>
    <property type="match status" value="1"/>
</dbReference>
<dbReference type="Pfam" id="PF08402">
    <property type="entry name" value="TOBE_2"/>
    <property type="match status" value="1"/>
</dbReference>
<dbReference type="SUPFAM" id="SSF52540">
    <property type="entry name" value="P-loop containing nucleoside triphosphate hydrolases"/>
    <property type="match status" value="1"/>
</dbReference>
<dbReference type="PANTHER" id="PTHR42781">
    <property type="entry name" value="SPERMIDINE/PUTRESCINE IMPORT ATP-BINDING PROTEIN POTA"/>
    <property type="match status" value="1"/>
</dbReference>
<dbReference type="PANTHER" id="PTHR42781:SF5">
    <property type="entry name" value="PUTRESCINE TRANSPORT ATP-BINDING PROTEIN POTG"/>
    <property type="match status" value="1"/>
</dbReference>
<proteinExistence type="predicted"/>
<dbReference type="Gene3D" id="3.40.50.300">
    <property type="entry name" value="P-loop containing nucleotide triphosphate hydrolases"/>
    <property type="match status" value="1"/>
</dbReference>
<keyword evidence="2" id="KW-1003">Cell membrane</keyword>
<dbReference type="Proteomes" id="UP000282741">
    <property type="component" value="Chromosome"/>
</dbReference>
<dbReference type="InterPro" id="IPR017666">
    <property type="entry name" value="AminoethylPonate_ABC_PhnT2"/>
</dbReference>
<evidence type="ECO:0000313" key="9">
    <source>
        <dbReference type="EMBL" id="AZW18002.1"/>
    </source>
</evidence>
<evidence type="ECO:0000256" key="4">
    <source>
        <dbReference type="ARBA" id="ARBA00022741"/>
    </source>
</evidence>
<protein>
    <submittedName>
        <fullName evidence="9">2-aminoethylphosphonate ABC transporter ATP-binding protein</fullName>
    </submittedName>
</protein>
<dbReference type="NCBIfam" id="TIGR03265">
    <property type="entry name" value="PhnT2"/>
    <property type="match status" value="1"/>
</dbReference>
<evidence type="ECO:0000256" key="3">
    <source>
        <dbReference type="ARBA" id="ARBA00022519"/>
    </source>
</evidence>
<dbReference type="InterPro" id="IPR013611">
    <property type="entry name" value="Transp-assoc_OB_typ2"/>
</dbReference>
<gene>
    <name evidence="9" type="ORF">CS347_15125</name>
</gene>
<evidence type="ECO:0000313" key="10">
    <source>
        <dbReference type="Proteomes" id="UP000282741"/>
    </source>
</evidence>
<feature type="domain" description="ABC transporter" evidence="8">
    <location>
        <begin position="9"/>
        <end position="239"/>
    </location>
</feature>
<evidence type="ECO:0000259" key="8">
    <source>
        <dbReference type="PROSITE" id="PS50893"/>
    </source>
</evidence>
<evidence type="ECO:0000256" key="6">
    <source>
        <dbReference type="ARBA" id="ARBA00022967"/>
    </source>
</evidence>
<dbReference type="InterPro" id="IPR027417">
    <property type="entry name" value="P-loop_NTPase"/>
</dbReference>
<dbReference type="SMART" id="SM00382">
    <property type="entry name" value="AAA"/>
    <property type="match status" value="1"/>
</dbReference>
<evidence type="ECO:0000256" key="7">
    <source>
        <dbReference type="ARBA" id="ARBA00023136"/>
    </source>
</evidence>
<keyword evidence="4" id="KW-0547">Nucleotide-binding</keyword>
<keyword evidence="3" id="KW-0997">Cell inner membrane</keyword>
<dbReference type="EMBL" id="CP024172">
    <property type="protein sequence ID" value="AZW18002.1"/>
    <property type="molecule type" value="Genomic_DNA"/>
</dbReference>
<dbReference type="AlphaFoldDB" id="A0AAN1RXP4"/>
<dbReference type="GO" id="GO:0016887">
    <property type="term" value="F:ATP hydrolysis activity"/>
    <property type="evidence" value="ECO:0007669"/>
    <property type="project" value="InterPro"/>
</dbReference>
<dbReference type="InterPro" id="IPR017871">
    <property type="entry name" value="ABC_transporter-like_CS"/>
</dbReference>
<dbReference type="GO" id="GO:0015697">
    <property type="term" value="P:quaternary ammonium group transport"/>
    <property type="evidence" value="ECO:0007669"/>
    <property type="project" value="UniProtKB-ARBA"/>
</dbReference>
<dbReference type="PROSITE" id="PS00211">
    <property type="entry name" value="ABC_TRANSPORTER_1"/>
    <property type="match status" value="1"/>
</dbReference>
<accession>A0AAN1RXP4</accession>
<dbReference type="RefSeq" id="WP_048940238.1">
    <property type="nucleotide sequence ID" value="NZ_CP012077.1"/>
</dbReference>
<dbReference type="FunFam" id="3.40.50.300:FF:000425">
    <property type="entry name" value="Probable ABC transporter, ATP-binding subunit"/>
    <property type="match status" value="1"/>
</dbReference>
<evidence type="ECO:0000256" key="1">
    <source>
        <dbReference type="ARBA" id="ARBA00022448"/>
    </source>
</evidence>
<name>A0AAN1RXP4_9BORD</name>
<keyword evidence="5 9" id="KW-0067">ATP-binding</keyword>
<dbReference type="InterPro" id="IPR003439">
    <property type="entry name" value="ABC_transporter-like_ATP-bd"/>
</dbReference>
<dbReference type="InterPro" id="IPR050093">
    <property type="entry name" value="ABC_SmlMolc_Importer"/>
</dbReference>
<evidence type="ECO:0000256" key="5">
    <source>
        <dbReference type="ARBA" id="ARBA00022840"/>
    </source>
</evidence>
<keyword evidence="6" id="KW-1278">Translocase</keyword>
<reference evidence="10" key="1">
    <citation type="submission" date="2017-10" db="EMBL/GenBank/DDBJ databases">
        <title>Whole genome sequencing of various Bordetella species.</title>
        <authorList>
            <person name="Weigand M.R."/>
            <person name="Loparev V."/>
            <person name="Peng Y."/>
            <person name="Bowden K.E."/>
            <person name="Tondella M.L."/>
            <person name="Williams M.M."/>
        </authorList>
    </citation>
    <scope>NUCLEOTIDE SEQUENCE [LARGE SCALE GENOMIC DNA]</scope>
    <source>
        <strain evidence="10">H720</strain>
    </source>
</reference>
<keyword evidence="1" id="KW-0813">Transport</keyword>
<dbReference type="InterPro" id="IPR008995">
    <property type="entry name" value="Mo/tungstate-bd_C_term_dom"/>
</dbReference>
<dbReference type="PROSITE" id="PS50893">
    <property type="entry name" value="ABC_TRANSPORTER_2"/>
    <property type="match status" value="1"/>
</dbReference>
<organism evidence="9 10">
    <name type="scientific">Bordetella hinzii</name>
    <dbReference type="NCBI Taxonomy" id="103855"/>
    <lineage>
        <taxon>Bacteria</taxon>
        <taxon>Pseudomonadati</taxon>
        <taxon>Pseudomonadota</taxon>
        <taxon>Betaproteobacteria</taxon>
        <taxon>Burkholderiales</taxon>
        <taxon>Alcaligenaceae</taxon>
        <taxon>Bordetella</taxon>
    </lineage>
</organism>
<dbReference type="InterPro" id="IPR003593">
    <property type="entry name" value="AAA+_ATPase"/>
</dbReference>
<dbReference type="GO" id="GO:0005524">
    <property type="term" value="F:ATP binding"/>
    <property type="evidence" value="ECO:0007669"/>
    <property type="project" value="UniProtKB-KW"/>
</dbReference>